<dbReference type="InterPro" id="IPR018497">
    <property type="entry name" value="Peptidase_M13_C"/>
</dbReference>
<evidence type="ECO:0000256" key="4">
    <source>
        <dbReference type="ARBA" id="ARBA00022723"/>
    </source>
</evidence>
<evidence type="ECO:0000256" key="3">
    <source>
        <dbReference type="ARBA" id="ARBA00022670"/>
    </source>
</evidence>
<dbReference type="Gene3D" id="3.40.390.10">
    <property type="entry name" value="Collagenase (Catalytic Domain)"/>
    <property type="match status" value="1"/>
</dbReference>
<dbReference type="RefSeq" id="WP_176127380.1">
    <property type="nucleotide sequence ID" value="NZ_LZYZ01000001.1"/>
</dbReference>
<comment type="similarity">
    <text evidence="2">Belongs to the peptidase M13 family.</text>
</comment>
<evidence type="ECO:0000313" key="11">
    <source>
        <dbReference type="EMBL" id="OOM16576.1"/>
    </source>
</evidence>
<dbReference type="GO" id="GO:0016485">
    <property type="term" value="P:protein processing"/>
    <property type="evidence" value="ECO:0007669"/>
    <property type="project" value="TreeGrafter"/>
</dbReference>
<dbReference type="PROSITE" id="PS51885">
    <property type="entry name" value="NEPRILYSIN"/>
    <property type="match status" value="1"/>
</dbReference>
<dbReference type="PRINTS" id="PR00786">
    <property type="entry name" value="NEPRILYSIN"/>
</dbReference>
<keyword evidence="3" id="KW-0645">Protease</keyword>
<keyword evidence="6" id="KW-0862">Zinc</keyword>
<feature type="domain" description="Peptidase M13 N-terminal" evidence="10">
    <location>
        <begin position="64"/>
        <end position="450"/>
    </location>
</feature>
<organism evidence="11 12">
    <name type="scientific">Clostridium saccharobutylicum</name>
    <dbReference type="NCBI Taxonomy" id="169679"/>
    <lineage>
        <taxon>Bacteria</taxon>
        <taxon>Bacillati</taxon>
        <taxon>Bacillota</taxon>
        <taxon>Clostridia</taxon>
        <taxon>Eubacteriales</taxon>
        <taxon>Clostridiaceae</taxon>
        <taxon>Clostridium</taxon>
    </lineage>
</organism>
<feature type="signal peptide" evidence="8">
    <location>
        <begin position="1"/>
        <end position="29"/>
    </location>
</feature>
<evidence type="ECO:0000256" key="5">
    <source>
        <dbReference type="ARBA" id="ARBA00022801"/>
    </source>
</evidence>
<evidence type="ECO:0000256" key="8">
    <source>
        <dbReference type="SAM" id="SignalP"/>
    </source>
</evidence>
<dbReference type="GO" id="GO:0005886">
    <property type="term" value="C:plasma membrane"/>
    <property type="evidence" value="ECO:0007669"/>
    <property type="project" value="TreeGrafter"/>
</dbReference>
<evidence type="ECO:0000313" key="12">
    <source>
        <dbReference type="Proteomes" id="UP000191154"/>
    </source>
</evidence>
<dbReference type="EC" id="3.4.24.-" evidence="11"/>
<dbReference type="SUPFAM" id="SSF55486">
    <property type="entry name" value="Metalloproteases ('zincins'), catalytic domain"/>
    <property type="match status" value="1"/>
</dbReference>
<sequence length="707" mass="81015">MRLIKKRICIASILIAFTMTFIPYTSAMADENNLFNESINNFITQSNETSQVQTSESTSDVRLQDDFYQSINGKWLKTTQANVNSLLKEDSSFSELQEKNDDKIKEIITDLAANKSQYNSDSDERKIVNLYNNTLNLEERNKQGIQPIKQYLDKIESVNSVSQLSDILSDKDMDIFNTLIRFSVQPTQDEKSYELDIKPTYLGLGISDQYINPTETGKTDRQEYVKYLYNILTLSGYSKEDATNKIESLITFETSIAESILGYQEASKTNDLDMSKYNIPVTINELNSKAPNLNLPSIMKKLGVDKANNIVLQQDKWLTKINELWTDSNLPMLKNYLEMIVLESTSTFLTEDLNSVSNAYTKYLAGEDTKDISVQDDAYELIENKFVLKIGKLYVDKYFSNDNKKDVEDLTNQIIATYKKRISNSDWISDTTKNNAIDKLNKLTINIGYPDYYDSNFNAYSEADVKSYEDGGSLLSNIMNLTVLSRSREIQQLNEPVDKKMFSSKLSPQSLNAEYHFNNNALIITAGMLQPDFYDKNETREQKLATLGFIIAHEIGHAFDNTGILYDGDGNIKDIWTADDFKKYMGRADGIVNYYSSLEGMPGKNVDGKNTLGENIADLSSMRCLLDILQDMPNADYKQFFESYAKAYRAVRTPEYEEYMLKYDTHSPYNIRVNAVLSQYDEFYKTYGIKEGDKMYVKPENRVGIWR</sequence>
<dbReference type="PANTHER" id="PTHR11733">
    <property type="entry name" value="ZINC METALLOPROTEASE FAMILY M13 NEPRILYSIN-RELATED"/>
    <property type="match status" value="1"/>
</dbReference>
<dbReference type="STRING" id="169679.CSACC_42350"/>
<protein>
    <submittedName>
        <fullName evidence="11">Neutral endopeptidase</fullName>
        <ecNumber evidence="11">3.4.24.-</ecNumber>
    </submittedName>
</protein>
<dbReference type="GO" id="GO:0046872">
    <property type="term" value="F:metal ion binding"/>
    <property type="evidence" value="ECO:0007669"/>
    <property type="project" value="UniProtKB-KW"/>
</dbReference>
<dbReference type="AlphaFoldDB" id="A0A1S8NJD5"/>
<dbReference type="EMBL" id="LZYZ01000001">
    <property type="protein sequence ID" value="OOM16576.1"/>
    <property type="molecule type" value="Genomic_DNA"/>
</dbReference>
<evidence type="ECO:0000259" key="9">
    <source>
        <dbReference type="Pfam" id="PF01431"/>
    </source>
</evidence>
<comment type="caution">
    <text evidence="11">The sequence shown here is derived from an EMBL/GenBank/DDBJ whole genome shotgun (WGS) entry which is preliminary data.</text>
</comment>
<evidence type="ECO:0000256" key="6">
    <source>
        <dbReference type="ARBA" id="ARBA00022833"/>
    </source>
</evidence>
<dbReference type="CDD" id="cd08662">
    <property type="entry name" value="M13"/>
    <property type="match status" value="1"/>
</dbReference>
<feature type="chain" id="PRO_5012526503" evidence="8">
    <location>
        <begin position="30"/>
        <end position="707"/>
    </location>
</feature>
<reference evidence="11 12" key="1">
    <citation type="submission" date="2016-05" db="EMBL/GenBank/DDBJ databases">
        <title>Microbial solvent formation.</title>
        <authorList>
            <person name="Poehlein A."/>
            <person name="Montoya Solano J.D."/>
            <person name="Flitsch S."/>
            <person name="Krabben P."/>
            <person name="Duerre P."/>
            <person name="Daniel R."/>
        </authorList>
    </citation>
    <scope>NUCLEOTIDE SEQUENCE [LARGE SCALE GENOMIC DNA]</scope>
    <source>
        <strain evidence="11 12">L1-8</strain>
    </source>
</reference>
<evidence type="ECO:0000256" key="2">
    <source>
        <dbReference type="ARBA" id="ARBA00007357"/>
    </source>
</evidence>
<comment type="cofactor">
    <cofactor evidence="1">
        <name>Zn(2+)</name>
        <dbReference type="ChEBI" id="CHEBI:29105"/>
    </cofactor>
</comment>
<dbReference type="Gene3D" id="1.10.1380.10">
    <property type="entry name" value="Neutral endopeptidase , domain2"/>
    <property type="match status" value="1"/>
</dbReference>
<evidence type="ECO:0000256" key="7">
    <source>
        <dbReference type="ARBA" id="ARBA00023049"/>
    </source>
</evidence>
<keyword evidence="7" id="KW-0482">Metalloprotease</keyword>
<keyword evidence="5 11" id="KW-0378">Hydrolase</keyword>
<dbReference type="Pfam" id="PF01431">
    <property type="entry name" value="Peptidase_M13"/>
    <property type="match status" value="1"/>
</dbReference>
<evidence type="ECO:0000256" key="1">
    <source>
        <dbReference type="ARBA" id="ARBA00001947"/>
    </source>
</evidence>
<dbReference type="GO" id="GO:0004222">
    <property type="term" value="F:metalloendopeptidase activity"/>
    <property type="evidence" value="ECO:0007669"/>
    <property type="project" value="InterPro"/>
</dbReference>
<dbReference type="InterPro" id="IPR000718">
    <property type="entry name" value="Peptidase_M13"/>
</dbReference>
<name>A0A1S8NJD5_CLOSA</name>
<dbReference type="PANTHER" id="PTHR11733:SF167">
    <property type="entry name" value="FI17812P1-RELATED"/>
    <property type="match status" value="1"/>
</dbReference>
<proteinExistence type="inferred from homology"/>
<evidence type="ECO:0000259" key="10">
    <source>
        <dbReference type="Pfam" id="PF05649"/>
    </source>
</evidence>
<gene>
    <name evidence="11" type="primary">pepO_1</name>
    <name evidence="11" type="ORF">CLOSAC_08470</name>
</gene>
<dbReference type="Pfam" id="PF05649">
    <property type="entry name" value="Peptidase_M13_N"/>
    <property type="match status" value="1"/>
</dbReference>
<dbReference type="Proteomes" id="UP000191154">
    <property type="component" value="Unassembled WGS sequence"/>
</dbReference>
<accession>A0A1S8NJD5</accession>
<dbReference type="InterPro" id="IPR042089">
    <property type="entry name" value="Peptidase_M13_dom_2"/>
</dbReference>
<keyword evidence="8" id="KW-0732">Signal</keyword>
<feature type="domain" description="Peptidase M13 C-terminal" evidence="9">
    <location>
        <begin position="512"/>
        <end position="703"/>
    </location>
</feature>
<keyword evidence="4" id="KW-0479">Metal-binding</keyword>
<dbReference type="InterPro" id="IPR024079">
    <property type="entry name" value="MetalloPept_cat_dom_sf"/>
</dbReference>
<dbReference type="InterPro" id="IPR008753">
    <property type="entry name" value="Peptidase_M13_N"/>
</dbReference>